<proteinExistence type="predicted"/>
<evidence type="ECO:0000313" key="2">
    <source>
        <dbReference type="Proteomes" id="UP000198034"/>
    </source>
</evidence>
<evidence type="ECO:0008006" key="3">
    <source>
        <dbReference type="Google" id="ProtNLM"/>
    </source>
</evidence>
<gene>
    <name evidence="1" type="ORF">BWK62_08580</name>
</gene>
<protein>
    <recommendedName>
        <fullName evidence="3">LysM domain-containing protein</fullName>
    </recommendedName>
</protein>
<organism evidence="1 2">
    <name type="scientific">Flavobacterium columnare</name>
    <dbReference type="NCBI Taxonomy" id="996"/>
    <lineage>
        <taxon>Bacteria</taxon>
        <taxon>Pseudomonadati</taxon>
        <taxon>Bacteroidota</taxon>
        <taxon>Flavobacteriia</taxon>
        <taxon>Flavobacteriales</taxon>
        <taxon>Flavobacteriaceae</taxon>
        <taxon>Flavobacterium</taxon>
    </lineage>
</organism>
<sequence length="99" mass="10953">MRQIIVLHNQSLQDIAIGYCGTGEAIKDIAMLNNISITAELIPGQLIVIPSKDYGYQEIANYFNLNKAEPATALTQTQIEVLQPQGIGFMVIENDFTVR</sequence>
<reference evidence="1 2" key="1">
    <citation type="journal article" date="2017" name="Infect. Genet. Evol.">
        <title>Comparative genome analysis of fish pathogen Flavobacterium columnare reveals extensive sequence diversity within the species.</title>
        <authorList>
            <person name="Kayansamruaj P."/>
            <person name="Dong H.T."/>
            <person name="Hirono I."/>
            <person name="Kondo H."/>
            <person name="Senapin S."/>
            <person name="Rodkhum C."/>
        </authorList>
    </citation>
    <scope>NUCLEOTIDE SEQUENCE [LARGE SCALE GENOMIC DNA]</scope>
    <source>
        <strain evidence="1 2">1214</strain>
    </source>
</reference>
<dbReference type="EMBL" id="MTCY01000022">
    <property type="protein sequence ID" value="OWP76834.1"/>
    <property type="molecule type" value="Genomic_DNA"/>
</dbReference>
<evidence type="ECO:0000313" key="1">
    <source>
        <dbReference type="EMBL" id="OWP76834.1"/>
    </source>
</evidence>
<accession>A0A246GA93</accession>
<dbReference type="Proteomes" id="UP000198034">
    <property type="component" value="Unassembled WGS sequence"/>
</dbReference>
<name>A0A246GA93_9FLAO</name>
<comment type="caution">
    <text evidence="1">The sequence shown here is derived from an EMBL/GenBank/DDBJ whole genome shotgun (WGS) entry which is preliminary data.</text>
</comment>
<dbReference type="AlphaFoldDB" id="A0A246GA93"/>